<dbReference type="GO" id="GO:0004672">
    <property type="term" value="F:protein kinase activity"/>
    <property type="evidence" value="ECO:0007669"/>
    <property type="project" value="UniProtKB-ARBA"/>
</dbReference>
<keyword evidence="4" id="KW-1185">Reference proteome</keyword>
<dbReference type="AlphaFoldDB" id="A0A061SK65"/>
<dbReference type="InterPro" id="IPR036641">
    <property type="entry name" value="HPT_dom_sf"/>
</dbReference>
<feature type="domain" description="HPt" evidence="2">
    <location>
        <begin position="13"/>
        <end position="84"/>
    </location>
</feature>
<accession>A0A061SK65</accession>
<reference evidence="3 4" key="1">
    <citation type="journal article" date="2014" name="Genome Announc.">
        <title>Draft Genome Sequences of Two Isolates of the Roseobacter Group, Sulfitobacter sp. Strains 3SOLIMAR09 and 1FIGIMAR09, from Harbors of Mallorca Island (Mediterranean Sea).</title>
        <authorList>
            <person name="Mas-Llado M."/>
            <person name="Pina-Villalonga J.M."/>
            <person name="Brunet-Galmes I."/>
            <person name="Nogales B."/>
            <person name="Bosch R."/>
        </authorList>
    </citation>
    <scope>NUCLEOTIDE SEQUENCE [LARGE SCALE GENOMIC DNA]</scope>
    <source>
        <strain evidence="3 4">1FIGIMAR09</strain>
    </source>
</reference>
<sequence length="118" mass="12924">MKRFTYELPGMSEIRTRFIDLLAERRERIASHTVAAWDAKNPADIKTNLAAAQATLHQIAGTAGSLGFGPLGDTARACEIRIIKHLEENDTTSLTCPGDLIVELDDFVAQCRTVSLPN</sequence>
<dbReference type="Gene3D" id="1.20.120.160">
    <property type="entry name" value="HPT domain"/>
    <property type="match status" value="1"/>
</dbReference>
<dbReference type="eggNOG" id="ENOG5031ERZ">
    <property type="taxonomic scope" value="Bacteria"/>
</dbReference>
<evidence type="ECO:0000313" key="4">
    <source>
        <dbReference type="Proteomes" id="UP000027337"/>
    </source>
</evidence>
<dbReference type="RefSeq" id="WP_231014066.1">
    <property type="nucleotide sequence ID" value="NZ_CP068998.1"/>
</dbReference>
<name>A0A061SK65_9RHOB</name>
<gene>
    <name evidence="3" type="ORF">PM02_15225</name>
</gene>
<protein>
    <recommendedName>
        <fullName evidence="2">HPt domain-containing protein</fullName>
    </recommendedName>
</protein>
<evidence type="ECO:0000259" key="2">
    <source>
        <dbReference type="Pfam" id="PF01627"/>
    </source>
</evidence>
<dbReference type="GO" id="GO:0000160">
    <property type="term" value="P:phosphorelay signal transduction system"/>
    <property type="evidence" value="ECO:0007669"/>
    <property type="project" value="UniProtKB-KW"/>
</dbReference>
<dbReference type="GeneID" id="72436804"/>
<proteinExistence type="predicted"/>
<dbReference type="InterPro" id="IPR008207">
    <property type="entry name" value="Sig_transdc_His_kin_Hpt_dom"/>
</dbReference>
<dbReference type="SUPFAM" id="SSF47226">
    <property type="entry name" value="Histidine-containing phosphotransfer domain, HPT domain"/>
    <property type="match status" value="1"/>
</dbReference>
<evidence type="ECO:0000313" key="3">
    <source>
        <dbReference type="EMBL" id="KAJ02106.1"/>
    </source>
</evidence>
<comment type="caution">
    <text evidence="3">The sequence shown here is derived from an EMBL/GenBank/DDBJ whole genome shotgun (WGS) entry which is preliminary data.</text>
</comment>
<evidence type="ECO:0000256" key="1">
    <source>
        <dbReference type="ARBA" id="ARBA00023012"/>
    </source>
</evidence>
<dbReference type="EMBL" id="JEMU01000014">
    <property type="protein sequence ID" value="KAJ02106.1"/>
    <property type="molecule type" value="Genomic_DNA"/>
</dbReference>
<organism evidence="3 4">
    <name type="scientific">Sulfitobacter mediterraneus</name>
    <dbReference type="NCBI Taxonomy" id="83219"/>
    <lineage>
        <taxon>Bacteria</taxon>
        <taxon>Pseudomonadati</taxon>
        <taxon>Pseudomonadota</taxon>
        <taxon>Alphaproteobacteria</taxon>
        <taxon>Rhodobacterales</taxon>
        <taxon>Roseobacteraceae</taxon>
        <taxon>Sulfitobacter</taxon>
    </lineage>
</organism>
<dbReference type="Proteomes" id="UP000027337">
    <property type="component" value="Unassembled WGS sequence"/>
</dbReference>
<keyword evidence="1" id="KW-0902">Two-component regulatory system</keyword>
<dbReference type="STRING" id="83219.PM02_15225"/>
<dbReference type="Pfam" id="PF01627">
    <property type="entry name" value="Hpt"/>
    <property type="match status" value="1"/>
</dbReference>